<proteinExistence type="predicted"/>
<organism evidence="1 2">
    <name type="scientific">Brevundimonas variabilis</name>
    <dbReference type="NCBI Taxonomy" id="74312"/>
    <lineage>
        <taxon>Bacteria</taxon>
        <taxon>Pseudomonadati</taxon>
        <taxon>Pseudomonadota</taxon>
        <taxon>Alphaproteobacteria</taxon>
        <taxon>Caulobacterales</taxon>
        <taxon>Caulobacteraceae</taxon>
        <taxon>Brevundimonas</taxon>
    </lineage>
</organism>
<sequence length="162" mass="18042">MIDRLSILPSVEGYIAGCPDRYFVSLTSGRRLDPLAFSSEVSKTLHRVNGALFGTHYKRGRKAMLATLAVQELTYDQGIHTHLIVGVPEGSLTLKANRCRIAISDLIVNTWVAGDPQHRRANGQDVRDVYDFSGVRRYIYKGIRADADCDNLDVHNTIIPCL</sequence>
<evidence type="ECO:0000313" key="1">
    <source>
        <dbReference type="EMBL" id="MBB5745215.1"/>
    </source>
</evidence>
<protein>
    <submittedName>
        <fullName evidence="1">Uncharacterized protein</fullName>
    </submittedName>
</protein>
<keyword evidence="2" id="KW-1185">Reference proteome</keyword>
<dbReference type="Proteomes" id="UP000545037">
    <property type="component" value="Unassembled WGS sequence"/>
</dbReference>
<dbReference type="EMBL" id="JACHOR010000001">
    <property type="protein sequence ID" value="MBB5745215.1"/>
    <property type="molecule type" value="Genomic_DNA"/>
</dbReference>
<dbReference type="AlphaFoldDB" id="A0A7W9CGI3"/>
<accession>A0A7W9CGI3</accession>
<dbReference type="RefSeq" id="WP_183212123.1">
    <property type="nucleotide sequence ID" value="NZ_JACHOR010000001.1"/>
</dbReference>
<comment type="caution">
    <text evidence="1">The sequence shown here is derived from an EMBL/GenBank/DDBJ whole genome shotgun (WGS) entry which is preliminary data.</text>
</comment>
<reference evidence="1 2" key="1">
    <citation type="submission" date="2020-08" db="EMBL/GenBank/DDBJ databases">
        <title>Genomic Encyclopedia of Type Strains, Phase IV (KMG-IV): sequencing the most valuable type-strain genomes for metagenomic binning, comparative biology and taxonomic classification.</title>
        <authorList>
            <person name="Goeker M."/>
        </authorList>
    </citation>
    <scope>NUCLEOTIDE SEQUENCE [LARGE SCALE GENOMIC DNA]</scope>
    <source>
        <strain evidence="1 2">DSM 4737</strain>
    </source>
</reference>
<evidence type="ECO:0000313" key="2">
    <source>
        <dbReference type="Proteomes" id="UP000545037"/>
    </source>
</evidence>
<name>A0A7W9CGI3_9CAUL</name>
<gene>
    <name evidence="1" type="ORF">GGR13_000787</name>
</gene>